<keyword evidence="2" id="KW-1185">Reference proteome</keyword>
<sequence length="65" mass="7203">MPPWSLQSDSVHFPVLETLKIWLGGVDDFFKAIVTLRLKSLDYTAHRDSPLSAIFGGLGDKSLSQ</sequence>
<reference evidence="2" key="2">
    <citation type="submission" date="2015-01" db="EMBL/GenBank/DDBJ databases">
        <title>Evolutionary Origins and Diversification of the Mycorrhizal Mutualists.</title>
        <authorList>
            <consortium name="DOE Joint Genome Institute"/>
            <consortium name="Mycorrhizal Genomics Consortium"/>
            <person name="Kohler A."/>
            <person name="Kuo A."/>
            <person name="Nagy L.G."/>
            <person name="Floudas D."/>
            <person name="Copeland A."/>
            <person name="Barry K.W."/>
            <person name="Cichocki N."/>
            <person name="Veneault-Fourrey C."/>
            <person name="LaButti K."/>
            <person name="Lindquist E.A."/>
            <person name="Lipzen A."/>
            <person name="Lundell T."/>
            <person name="Morin E."/>
            <person name="Murat C."/>
            <person name="Riley R."/>
            <person name="Ohm R."/>
            <person name="Sun H."/>
            <person name="Tunlid A."/>
            <person name="Henrissat B."/>
            <person name="Grigoriev I.V."/>
            <person name="Hibbett D.S."/>
            <person name="Martin F."/>
        </authorList>
    </citation>
    <scope>NUCLEOTIDE SEQUENCE [LARGE SCALE GENOMIC DNA]</scope>
    <source>
        <strain evidence="2">Marx 270</strain>
    </source>
</reference>
<dbReference type="Proteomes" id="UP000054217">
    <property type="component" value="Unassembled WGS sequence"/>
</dbReference>
<proteinExistence type="predicted"/>
<accession>A0A0C3MWY3</accession>
<organism evidence="1 2">
    <name type="scientific">Pisolithus tinctorius Marx 270</name>
    <dbReference type="NCBI Taxonomy" id="870435"/>
    <lineage>
        <taxon>Eukaryota</taxon>
        <taxon>Fungi</taxon>
        <taxon>Dikarya</taxon>
        <taxon>Basidiomycota</taxon>
        <taxon>Agaricomycotina</taxon>
        <taxon>Agaricomycetes</taxon>
        <taxon>Agaricomycetidae</taxon>
        <taxon>Boletales</taxon>
        <taxon>Sclerodermatineae</taxon>
        <taxon>Pisolithaceae</taxon>
        <taxon>Pisolithus</taxon>
    </lineage>
</organism>
<gene>
    <name evidence="1" type="ORF">M404DRAFT_510845</name>
</gene>
<protein>
    <submittedName>
        <fullName evidence="1">Uncharacterized protein</fullName>
    </submittedName>
</protein>
<dbReference type="OrthoDB" id="10571924at2759"/>
<evidence type="ECO:0000313" key="1">
    <source>
        <dbReference type="EMBL" id="KIN93414.1"/>
    </source>
</evidence>
<name>A0A0C3MWY3_PISTI</name>
<dbReference type="InParanoid" id="A0A0C3MWY3"/>
<dbReference type="HOGENOM" id="CLU_2850644_0_0_1"/>
<reference evidence="1 2" key="1">
    <citation type="submission" date="2014-04" db="EMBL/GenBank/DDBJ databases">
        <authorList>
            <consortium name="DOE Joint Genome Institute"/>
            <person name="Kuo A."/>
            <person name="Kohler A."/>
            <person name="Costa M.D."/>
            <person name="Nagy L.G."/>
            <person name="Floudas D."/>
            <person name="Copeland A."/>
            <person name="Barry K.W."/>
            <person name="Cichocki N."/>
            <person name="Veneault-Fourrey C."/>
            <person name="LaButti K."/>
            <person name="Lindquist E.A."/>
            <person name="Lipzen A."/>
            <person name="Lundell T."/>
            <person name="Morin E."/>
            <person name="Murat C."/>
            <person name="Sun H."/>
            <person name="Tunlid A."/>
            <person name="Henrissat B."/>
            <person name="Grigoriev I.V."/>
            <person name="Hibbett D.S."/>
            <person name="Martin F."/>
            <person name="Nordberg H.P."/>
            <person name="Cantor M.N."/>
            <person name="Hua S.X."/>
        </authorList>
    </citation>
    <scope>NUCLEOTIDE SEQUENCE [LARGE SCALE GENOMIC DNA]</scope>
    <source>
        <strain evidence="1 2">Marx 270</strain>
    </source>
</reference>
<evidence type="ECO:0000313" key="2">
    <source>
        <dbReference type="Proteomes" id="UP000054217"/>
    </source>
</evidence>
<dbReference type="AlphaFoldDB" id="A0A0C3MWY3"/>
<dbReference type="EMBL" id="KN832171">
    <property type="protein sequence ID" value="KIN93414.1"/>
    <property type="molecule type" value="Genomic_DNA"/>
</dbReference>